<reference evidence="2 3" key="1">
    <citation type="submission" date="2018-01" db="EMBL/GenBank/DDBJ databases">
        <authorList>
            <person name="Gaut B.S."/>
            <person name="Morton B.R."/>
            <person name="Clegg M.T."/>
            <person name="Duvall M.R."/>
        </authorList>
    </citation>
    <scope>NUCLEOTIDE SEQUENCE [LARGE SCALE GENOMIC DNA]</scope>
    <source>
        <strain evidence="2">Cupriavidus taiwanensis LMG 19425</strain>
        <plasmid evidence="3">Plasmid iii</plasmid>
    </source>
</reference>
<organism evidence="2 3">
    <name type="scientific">Cupriavidus taiwanensis</name>
    <dbReference type="NCBI Taxonomy" id="164546"/>
    <lineage>
        <taxon>Bacteria</taxon>
        <taxon>Pseudomonadati</taxon>
        <taxon>Pseudomonadota</taxon>
        <taxon>Betaproteobacteria</taxon>
        <taxon>Burkholderiales</taxon>
        <taxon>Burkholderiaceae</taxon>
        <taxon>Cupriavidus</taxon>
    </lineage>
</organism>
<proteinExistence type="predicted"/>
<keyword evidence="2" id="KW-0614">Plasmid</keyword>
<feature type="region of interest" description="Disordered" evidence="1">
    <location>
        <begin position="18"/>
        <end position="40"/>
    </location>
</feature>
<dbReference type="EMBL" id="LT991978">
    <property type="protein sequence ID" value="SPK77101.1"/>
    <property type="molecule type" value="Genomic_DNA"/>
</dbReference>
<dbReference type="AlphaFoldDB" id="A0A375ISL6"/>
<accession>A0A375ISL6</accession>
<protein>
    <submittedName>
        <fullName evidence="2">Uncharacterized protein</fullName>
    </submittedName>
</protein>
<evidence type="ECO:0000313" key="3">
    <source>
        <dbReference type="Proteomes" id="UP000255505"/>
    </source>
</evidence>
<gene>
    <name evidence="2" type="ORF">CT19425_P20073</name>
</gene>
<geneLocation type="plasmid" evidence="2">
    <name>III</name>
</geneLocation>
<evidence type="ECO:0000313" key="2">
    <source>
        <dbReference type="EMBL" id="SPK77101.1"/>
    </source>
</evidence>
<name>A0A375ISL6_9BURK</name>
<evidence type="ECO:0000256" key="1">
    <source>
        <dbReference type="SAM" id="MobiDB-lite"/>
    </source>
</evidence>
<sequence length="84" mass="9531">MNAVANGRNMVVNSMVSACGKEGARRRRKTPVIPGSAKQEVRMHQVVPVTPIRTRKNAGSRRLSRLRFPRIVTPKVIYFAFRKK</sequence>
<dbReference type="Proteomes" id="UP000255505">
    <property type="component" value="Plasmid III"/>
</dbReference>